<evidence type="ECO:0000259" key="2">
    <source>
        <dbReference type="Pfam" id="PF07969"/>
    </source>
</evidence>
<organism evidence="3 4">
    <name type="scientific">Alcaligenes faecalis</name>
    <dbReference type="NCBI Taxonomy" id="511"/>
    <lineage>
        <taxon>Bacteria</taxon>
        <taxon>Pseudomonadati</taxon>
        <taxon>Pseudomonadota</taxon>
        <taxon>Betaproteobacteria</taxon>
        <taxon>Burkholderiales</taxon>
        <taxon>Alcaligenaceae</taxon>
        <taxon>Alcaligenes</taxon>
    </lineage>
</organism>
<evidence type="ECO:0000256" key="1">
    <source>
        <dbReference type="SAM" id="SignalP"/>
    </source>
</evidence>
<dbReference type="Pfam" id="PF07969">
    <property type="entry name" value="Amidohydro_3"/>
    <property type="match status" value="1"/>
</dbReference>
<dbReference type="Gene3D" id="3.10.310.70">
    <property type="match status" value="1"/>
</dbReference>
<feature type="domain" description="Amidohydrolase 3" evidence="2">
    <location>
        <begin position="80"/>
        <end position="574"/>
    </location>
</feature>
<evidence type="ECO:0000313" key="4">
    <source>
        <dbReference type="Proteomes" id="UP001211866"/>
    </source>
</evidence>
<evidence type="ECO:0000313" key="3">
    <source>
        <dbReference type="EMBL" id="WBM39987.1"/>
    </source>
</evidence>
<dbReference type="InterPro" id="IPR032466">
    <property type="entry name" value="Metal_Hydrolase"/>
</dbReference>
<sequence>MRFSRSRLAVASLVCLAGACIISPITWAASPAADLLIVNGRIYTQNPKQTWVEAIAIRDGKIEALGSTEQLQSRRGANTQLLDLGGKMAMPGINEAHSHPVWGGLKHLFQCNFPFTVTPDILADTLKACVARSETLWIQGGQWDSDFFKTHKIDSPRKWLDAVSGDKALVLTDDTGHNAWVNSKALNLLQIDANFTPPGGMTVKHEADSREPNGVLVEANSYIRSFVSDWTDDQYLKAARYAIRESNQFGITGLKDADASEAVVRSYYNLDKQEGLNAHVATAIRISGKDSKHVFDFAEIDRISKQYVRPGLKTNYVKIYTDGVPTSAHTAAMLEPYADTHHDDPLSLGALVVPENELDRVVARLDAAGYGLKMHTAGDRAIRVALNAIEKARKANGSQSMMHELAHSEFVDDQDKPRFKALNVAADFSPYIWYPSGLIDAISSVVGERSKSMFQARVLLDQDVTIIAGSDWPSGVKDNNPWPAIEALMTRANPFGQRPGEQLSAEQALKLTEALQIFTQNGAKALGREAETGSLETGKSADLIVLDRDLFKIEPSEISDTKVLMTIFQGRLVYTAAKQAVRQAG</sequence>
<dbReference type="EMBL" id="CP096916">
    <property type="protein sequence ID" value="WBM39987.1"/>
    <property type="molecule type" value="Genomic_DNA"/>
</dbReference>
<dbReference type="SUPFAM" id="SSF51556">
    <property type="entry name" value="Metallo-dependent hydrolases"/>
    <property type="match status" value="1"/>
</dbReference>
<protein>
    <submittedName>
        <fullName evidence="3">Amidohydrolase</fullName>
    </submittedName>
</protein>
<dbReference type="InterPro" id="IPR013108">
    <property type="entry name" value="Amidohydro_3"/>
</dbReference>
<dbReference type="PANTHER" id="PTHR22642:SF2">
    <property type="entry name" value="PROTEIN LONG AFTER FAR-RED 3"/>
    <property type="match status" value="1"/>
</dbReference>
<feature type="chain" id="PRO_5046683421" evidence="1">
    <location>
        <begin position="29"/>
        <end position="585"/>
    </location>
</feature>
<keyword evidence="4" id="KW-1185">Reference proteome</keyword>
<dbReference type="CDD" id="cd01300">
    <property type="entry name" value="YtcJ_like"/>
    <property type="match status" value="1"/>
</dbReference>
<reference evidence="3 4" key="1">
    <citation type="submission" date="2022-05" db="EMBL/GenBank/DDBJ databases">
        <title>Complete sequence of strain NY11312.</title>
        <authorList>
            <person name="Zhou D."/>
        </authorList>
    </citation>
    <scope>NUCLEOTIDE SEQUENCE [LARGE SCALE GENOMIC DNA]</scope>
    <source>
        <strain evidence="3 4">NY11312</strain>
    </source>
</reference>
<dbReference type="InterPro" id="IPR033932">
    <property type="entry name" value="YtcJ-like"/>
</dbReference>
<dbReference type="PROSITE" id="PS51257">
    <property type="entry name" value="PROKAR_LIPOPROTEIN"/>
    <property type="match status" value="1"/>
</dbReference>
<proteinExistence type="predicted"/>
<accession>A0ABY7N789</accession>
<dbReference type="Proteomes" id="UP001211866">
    <property type="component" value="Chromosome"/>
</dbReference>
<feature type="signal peptide" evidence="1">
    <location>
        <begin position="1"/>
        <end position="28"/>
    </location>
</feature>
<dbReference type="Gene3D" id="3.20.20.140">
    <property type="entry name" value="Metal-dependent hydrolases"/>
    <property type="match status" value="1"/>
</dbReference>
<dbReference type="InterPro" id="IPR011059">
    <property type="entry name" value="Metal-dep_hydrolase_composite"/>
</dbReference>
<dbReference type="PANTHER" id="PTHR22642">
    <property type="entry name" value="IMIDAZOLONEPROPIONASE"/>
    <property type="match status" value="1"/>
</dbReference>
<name>A0ABY7N789_ALCFA</name>
<gene>
    <name evidence="3" type="ORF">M2J83_09295</name>
</gene>
<keyword evidence="1" id="KW-0732">Signal</keyword>
<dbReference type="RefSeq" id="WP_270119878.1">
    <property type="nucleotide sequence ID" value="NZ_CP096916.1"/>
</dbReference>
<dbReference type="Gene3D" id="2.30.40.10">
    <property type="entry name" value="Urease, subunit C, domain 1"/>
    <property type="match status" value="1"/>
</dbReference>
<dbReference type="SUPFAM" id="SSF51338">
    <property type="entry name" value="Composite domain of metallo-dependent hydrolases"/>
    <property type="match status" value="1"/>
</dbReference>